<evidence type="ECO:0000313" key="2">
    <source>
        <dbReference type="EMBL" id="EXK27183.1"/>
    </source>
</evidence>
<dbReference type="Pfam" id="PF02776">
    <property type="entry name" value="TPP_enzyme_N"/>
    <property type="match status" value="1"/>
</dbReference>
<dbReference type="Gene3D" id="3.40.50.970">
    <property type="match status" value="1"/>
</dbReference>
<dbReference type="EMBL" id="JH659351">
    <property type="protein sequence ID" value="EXK27183.1"/>
    <property type="molecule type" value="Genomic_DNA"/>
</dbReference>
<organism evidence="2">
    <name type="scientific">Fusarium oxysporum f. sp. melonis 26406</name>
    <dbReference type="NCBI Taxonomy" id="1089452"/>
    <lineage>
        <taxon>Eukaryota</taxon>
        <taxon>Fungi</taxon>
        <taxon>Dikarya</taxon>
        <taxon>Ascomycota</taxon>
        <taxon>Pezizomycotina</taxon>
        <taxon>Sordariomycetes</taxon>
        <taxon>Hypocreomycetidae</taxon>
        <taxon>Hypocreales</taxon>
        <taxon>Nectriaceae</taxon>
        <taxon>Fusarium</taxon>
        <taxon>Fusarium oxysporum species complex</taxon>
    </lineage>
</organism>
<feature type="domain" description="Thiamine pyrophosphate enzyme N-terminal TPP-binding" evidence="1">
    <location>
        <begin position="2"/>
        <end position="32"/>
    </location>
</feature>
<dbReference type="AlphaFoldDB" id="W9ZFX4"/>
<dbReference type="Proteomes" id="UP000030703">
    <property type="component" value="Unassembled WGS sequence"/>
</dbReference>
<gene>
    <name evidence="2" type="ORF">FOMG_16255</name>
</gene>
<reference evidence="2" key="1">
    <citation type="submission" date="2012-04" db="EMBL/GenBank/DDBJ databases">
        <title>The Genome Sequence of Fusarium oxysporum melonis.</title>
        <authorList>
            <consortium name="The Broad Institute Genome Sequencing Platform"/>
            <person name="Ma L.-J."/>
            <person name="Gale L.R."/>
            <person name="Schwartz D.C."/>
            <person name="Zhou S."/>
            <person name="Corby-Kistler H."/>
            <person name="Young S.K."/>
            <person name="Zeng Q."/>
            <person name="Gargeya S."/>
            <person name="Fitzgerald M."/>
            <person name="Haas B."/>
            <person name="Abouelleil A."/>
            <person name="Alvarado L."/>
            <person name="Arachchi H.M."/>
            <person name="Berlin A."/>
            <person name="Brown A."/>
            <person name="Chapman S.B."/>
            <person name="Chen Z."/>
            <person name="Dunbar C."/>
            <person name="Freedman E."/>
            <person name="Gearin G."/>
            <person name="Goldberg J."/>
            <person name="Griggs A."/>
            <person name="Gujja S."/>
            <person name="Heiman D."/>
            <person name="Howarth C."/>
            <person name="Larson L."/>
            <person name="Lui A."/>
            <person name="MacDonald P.J.P."/>
            <person name="Montmayeur A."/>
            <person name="Murphy C."/>
            <person name="Neiman D."/>
            <person name="Pearson M."/>
            <person name="Priest M."/>
            <person name="Roberts A."/>
            <person name="Saif S."/>
            <person name="Shea T."/>
            <person name="Shenoy N."/>
            <person name="Sisk P."/>
            <person name="Stolte C."/>
            <person name="Sykes S."/>
            <person name="Wortman J."/>
            <person name="Nusbaum C."/>
            <person name="Birren B."/>
        </authorList>
    </citation>
    <scope>NUCLEOTIDE SEQUENCE</scope>
    <source>
        <strain evidence="2">26406</strain>
    </source>
</reference>
<accession>W9ZFX4</accession>
<dbReference type="HOGENOM" id="CLU_3384816_0_0_1"/>
<dbReference type="InterPro" id="IPR029061">
    <property type="entry name" value="THDP-binding"/>
</dbReference>
<proteinExistence type="predicted"/>
<reference evidence="2" key="2">
    <citation type="submission" date="2012-05" db="EMBL/GenBank/DDBJ databases">
        <title>Annotation of the Genome Sequence of Fusarium oxysporum f. sp. melonis 26406.</title>
        <authorList>
            <consortium name="The Broad Institute Genomics Platform"/>
            <person name="Ma L.-J."/>
            <person name="Corby-Kistler H."/>
            <person name="Broz K."/>
            <person name="Gale L.R."/>
            <person name="Jonkers W."/>
            <person name="O'Donnell K."/>
            <person name="Ploetz R."/>
            <person name="Steinberg C."/>
            <person name="Schwartz D.C."/>
            <person name="VanEtten H."/>
            <person name="Zhou S."/>
            <person name="Young S.K."/>
            <person name="Zeng Q."/>
            <person name="Gargeya S."/>
            <person name="Fitzgerald M."/>
            <person name="Abouelleil A."/>
            <person name="Alvarado L."/>
            <person name="Chapman S.B."/>
            <person name="Gainer-Dewar J."/>
            <person name="Goldberg J."/>
            <person name="Griggs A."/>
            <person name="Gujja S."/>
            <person name="Hansen M."/>
            <person name="Howarth C."/>
            <person name="Imamovic A."/>
            <person name="Ireland A."/>
            <person name="Larimer J."/>
            <person name="McCowan C."/>
            <person name="Murphy C."/>
            <person name="Pearson M."/>
            <person name="Poon T.W."/>
            <person name="Priest M."/>
            <person name="Roberts A."/>
            <person name="Saif S."/>
            <person name="Shea T."/>
            <person name="Sykes S."/>
            <person name="Wortman J."/>
            <person name="Nusbaum C."/>
            <person name="Birren B."/>
        </authorList>
    </citation>
    <scope>NUCLEOTIDE SEQUENCE</scope>
    <source>
        <strain evidence="2">26406</strain>
    </source>
</reference>
<name>W9ZFX4_FUSOX</name>
<dbReference type="InterPro" id="IPR012001">
    <property type="entry name" value="Thiamin_PyroP_enz_TPP-bd_dom"/>
</dbReference>
<sequence>MITTSGVGELSAINALAGAFAEHVPIIHIVGCP</sequence>
<dbReference type="GO" id="GO:0030976">
    <property type="term" value="F:thiamine pyrophosphate binding"/>
    <property type="evidence" value="ECO:0007669"/>
    <property type="project" value="InterPro"/>
</dbReference>
<protein>
    <recommendedName>
        <fullName evidence="1">Thiamine pyrophosphate enzyme N-terminal TPP-binding domain-containing protein</fullName>
    </recommendedName>
</protein>
<dbReference type="SUPFAM" id="SSF52518">
    <property type="entry name" value="Thiamin diphosphate-binding fold (THDP-binding)"/>
    <property type="match status" value="1"/>
</dbReference>
<dbReference type="VEuPathDB" id="FungiDB:FOMG_16255"/>
<evidence type="ECO:0000259" key="1">
    <source>
        <dbReference type="Pfam" id="PF02776"/>
    </source>
</evidence>